<dbReference type="Gene3D" id="2.40.70.10">
    <property type="entry name" value="Acid Proteases"/>
    <property type="match status" value="1"/>
</dbReference>
<gene>
    <name evidence="7" type="ORF">B5V51_5194</name>
</gene>
<comment type="caution">
    <text evidence="3">Lacks conserved residue(s) required for the propagation of feature annotation.</text>
</comment>
<reference evidence="7" key="1">
    <citation type="submission" date="2017-09" db="EMBL/GenBank/DDBJ databases">
        <title>Contemporary evolution of a Lepidopteran species, Heliothis virescens, in response to modern agricultural practices.</title>
        <authorList>
            <person name="Fritz M.L."/>
            <person name="Deyonke A.M."/>
            <person name="Papanicolaou A."/>
            <person name="Micinski S."/>
            <person name="Westbrook J."/>
            <person name="Gould F."/>
        </authorList>
    </citation>
    <scope>NUCLEOTIDE SEQUENCE [LARGE SCALE GENOMIC DNA]</scope>
    <source>
        <strain evidence="7">HvINT-</strain>
        <tissue evidence="7">Whole body</tissue>
    </source>
</reference>
<feature type="compositionally biased region" description="Basic and acidic residues" evidence="4">
    <location>
        <begin position="1230"/>
        <end position="1252"/>
    </location>
</feature>
<feature type="domain" description="CCHC-type" evidence="5">
    <location>
        <begin position="19"/>
        <end position="34"/>
    </location>
</feature>
<feature type="compositionally biased region" description="Basic and acidic residues" evidence="4">
    <location>
        <begin position="1055"/>
        <end position="1096"/>
    </location>
</feature>
<feature type="compositionally biased region" description="Basic and acidic residues" evidence="4">
    <location>
        <begin position="1179"/>
        <end position="1193"/>
    </location>
</feature>
<evidence type="ECO:0000256" key="3">
    <source>
        <dbReference type="PROSITE-ProRule" id="PRU01211"/>
    </source>
</evidence>
<evidence type="ECO:0008006" key="8">
    <source>
        <dbReference type="Google" id="ProtNLM"/>
    </source>
</evidence>
<keyword evidence="2" id="KW-0863">Zinc-finger</keyword>
<feature type="region of interest" description="Disordered" evidence="4">
    <location>
        <begin position="1031"/>
        <end position="1150"/>
    </location>
</feature>
<keyword evidence="2" id="KW-0479">Metal-binding</keyword>
<dbReference type="PANTHER" id="PTHR10127:SF850">
    <property type="entry name" value="METALLOENDOPEPTIDASE"/>
    <property type="match status" value="1"/>
</dbReference>
<keyword evidence="2" id="KW-0862">Zinc</keyword>
<dbReference type="PROSITE" id="PS50158">
    <property type="entry name" value="ZF_CCHC"/>
    <property type="match status" value="1"/>
</dbReference>
<evidence type="ECO:0000259" key="5">
    <source>
        <dbReference type="PROSITE" id="PS50158"/>
    </source>
</evidence>
<dbReference type="SUPFAM" id="SSF53187">
    <property type="entry name" value="Zn-dependent exopeptidases"/>
    <property type="match status" value="1"/>
</dbReference>
<dbReference type="Gene3D" id="3.40.390.10">
    <property type="entry name" value="Collagenase (Catalytic Domain)"/>
    <property type="match status" value="2"/>
</dbReference>
<dbReference type="GO" id="GO:0008270">
    <property type="term" value="F:zinc ion binding"/>
    <property type="evidence" value="ECO:0007669"/>
    <property type="project" value="UniProtKB-KW"/>
</dbReference>
<evidence type="ECO:0000259" key="6">
    <source>
        <dbReference type="PROSITE" id="PS51864"/>
    </source>
</evidence>
<evidence type="ECO:0000256" key="4">
    <source>
        <dbReference type="SAM" id="MobiDB-lite"/>
    </source>
</evidence>
<dbReference type="SUPFAM" id="SSF55486">
    <property type="entry name" value="Metalloproteases ('zincins'), catalytic domain"/>
    <property type="match status" value="1"/>
</dbReference>
<organism evidence="7">
    <name type="scientific">Heliothis virescens</name>
    <name type="common">Tobacco budworm moth</name>
    <dbReference type="NCBI Taxonomy" id="7102"/>
    <lineage>
        <taxon>Eukaryota</taxon>
        <taxon>Metazoa</taxon>
        <taxon>Ecdysozoa</taxon>
        <taxon>Arthropoda</taxon>
        <taxon>Hexapoda</taxon>
        <taxon>Insecta</taxon>
        <taxon>Pterygota</taxon>
        <taxon>Neoptera</taxon>
        <taxon>Endopterygota</taxon>
        <taxon>Lepidoptera</taxon>
        <taxon>Glossata</taxon>
        <taxon>Ditrysia</taxon>
        <taxon>Noctuoidea</taxon>
        <taxon>Noctuidae</taxon>
        <taxon>Heliothinae</taxon>
        <taxon>Heliothis</taxon>
    </lineage>
</organism>
<feature type="domain" description="Peptidase M12A" evidence="6">
    <location>
        <begin position="705"/>
        <end position="805"/>
    </location>
</feature>
<accession>A0A2A4K372</accession>
<name>A0A2A4K372_HELVI</name>
<dbReference type="PANTHER" id="PTHR10127">
    <property type="entry name" value="DISCOIDIN, CUB, EGF, LAMININ , AND ZINC METALLOPROTEASE DOMAIN CONTAINING"/>
    <property type="match status" value="1"/>
</dbReference>
<feature type="region of interest" description="Disordered" evidence="4">
    <location>
        <begin position="1176"/>
        <end position="1258"/>
    </location>
</feature>
<evidence type="ECO:0000256" key="1">
    <source>
        <dbReference type="ARBA" id="ARBA00001947"/>
    </source>
</evidence>
<feature type="compositionally biased region" description="Basic and acidic residues" evidence="4">
    <location>
        <begin position="1205"/>
        <end position="1219"/>
    </location>
</feature>
<comment type="caution">
    <text evidence="7">The sequence shown here is derived from an EMBL/GenBank/DDBJ whole genome shotgun (WGS) entry which is preliminary data.</text>
</comment>
<proteinExistence type="predicted"/>
<dbReference type="InterPro" id="IPR001878">
    <property type="entry name" value="Znf_CCHC"/>
</dbReference>
<sequence>MHSMTIDQRKKIVNDLNLCFNCLRPGHESDNCKSKSSCFICNGKHNTLLHVEHQSDTKVSETTQAGSSASLTCASKTADPNASTKILGTALVRLRHSDGSMHYARALIDSGSMDSFITNECARRLGLRVKKCNLSVSGIGQNSVCNIKGHTVGSIIPRSSESPQFDVSLVVLPKITSMMPSSSLPMRVKDHFAHLDLADCDFHKSGPIDLLLGVECFDQIYTGSRYTPGPGLPCALSSVFGWVITGRFLHNTSTHTPGQSVTSLIASSSALDDIVQRSWESEEPPKCKISGPEDEVCEQKFKSGTYRTLEDHEQAMAIMTSLSMFAFKTCLKFMPVLAAPDETEHVMTFINPEGVKRCRIHTEGHSNYHPHLIDLGYECLQSPEIDMIIMRALGMPFEHTRINRDEYIDVLVENIEPKDIQVPLPRHIQSFIDKIAKVDKHIHKTTTVWNCDYVSGERLVLSPTGKISPYHDARVVREAAYKGMVRALDAGAKKPLLVVQNVVNFPDGQLVCILGALEALYIPLQSRERDNTKNFSWIGLHSEEKLSEQFEKTVRNALALEKSRILARDIAGGDPERMTPVNIVNYVKSSFSGDSNILIKVIDDSNTILEEYPLLAAVSRAASQIDRHKPRVVEIEYKPSDPTRTCLKFMPVLAAPDETEHVMTFINPEGVKRCRIHTEGHSNYHPHLIDLGYECLQSPEIDMIIMRALGMPFEHTRINRDEYIDVLVENIEPNYVELYTKDRMLPPGLWALPYDVNSVMHFGERDYSKNGHRTIIFKNNVKQNRNGLSSIDLRKIEAIYGPECRARDRMEKYELCQSFPGVARRKREVEPPANKSLRVNPEITPPPTLIATLKVQPVALAEATPLEDVTPEPDGSEYINANLDSLGIANETDMIIEQVYKVSALALKHAREKYCNKTSNITIDDNIKTMDHKKRSNASDILGILEVIADYAKSMVDTAVANLTSFCENSESIETYQRQCKFGYDSRCPKSYKSTKSGAVRYSTNHRPVIKQQTRHEGSVNKYSYDKMFRREGDETTPSLVPRRKKREVANTEVTKPEEEKAEAKKEVVEVEKEKLANDIKEGSSTKDDKKPETRFFKRRRYEKKYRKDGTGPDWDGSDVSLVQNERMGRIDTNEDKDDEESMKEIEAEAEKSINKEELVKEVINEGLDSILNVGKAKIKGDKDDGTGAKGDSEQSGSDVSIDADADKDLKKPEAVEKTIKKHRKKIVKKVPEATKNEPEKPPKDNAVEKRSHSGVPRTVRLNKLNREFYAERKWPDGIVRYVIKKLPEFDLEDLRNRLAEVNSILTQKTCVKLHEVDAKEARGYDDYLILDTTPDYVTGKVGGKQVYFSD</sequence>
<dbReference type="GO" id="GO:0003676">
    <property type="term" value="F:nucleic acid binding"/>
    <property type="evidence" value="ECO:0007669"/>
    <property type="project" value="InterPro"/>
</dbReference>
<dbReference type="GO" id="GO:0004222">
    <property type="term" value="F:metalloendopeptidase activity"/>
    <property type="evidence" value="ECO:0007669"/>
    <property type="project" value="InterPro"/>
</dbReference>
<dbReference type="InterPro" id="IPR024079">
    <property type="entry name" value="MetalloPept_cat_dom_sf"/>
</dbReference>
<dbReference type="PROSITE" id="PS51864">
    <property type="entry name" value="ASTACIN"/>
    <property type="match status" value="1"/>
</dbReference>
<dbReference type="GO" id="GO:0006508">
    <property type="term" value="P:proteolysis"/>
    <property type="evidence" value="ECO:0007669"/>
    <property type="project" value="InterPro"/>
</dbReference>
<evidence type="ECO:0000313" key="7">
    <source>
        <dbReference type="EMBL" id="PCG78130.1"/>
    </source>
</evidence>
<dbReference type="EMBL" id="NWSH01000236">
    <property type="protein sequence ID" value="PCG78130.1"/>
    <property type="molecule type" value="Genomic_DNA"/>
</dbReference>
<dbReference type="STRING" id="7102.A0A2A4K372"/>
<protein>
    <recommendedName>
        <fullName evidence="8">CCHC-type domain-containing protein</fullName>
    </recommendedName>
</protein>
<dbReference type="InterPro" id="IPR001506">
    <property type="entry name" value="Peptidase_M12A"/>
</dbReference>
<dbReference type="InterPro" id="IPR021109">
    <property type="entry name" value="Peptidase_aspartic_dom_sf"/>
</dbReference>
<comment type="cofactor">
    <cofactor evidence="1">
        <name>Zn(2+)</name>
        <dbReference type="ChEBI" id="CHEBI:29105"/>
    </cofactor>
</comment>
<evidence type="ECO:0000256" key="2">
    <source>
        <dbReference type="PROSITE-ProRule" id="PRU00047"/>
    </source>
</evidence>
<feature type="compositionally biased region" description="Basic residues" evidence="4">
    <location>
        <begin position="1220"/>
        <end position="1229"/>
    </location>
</feature>
<dbReference type="Pfam" id="PF01400">
    <property type="entry name" value="Astacin"/>
    <property type="match status" value="2"/>
</dbReference>